<dbReference type="GO" id="GO:0006018">
    <property type="term" value="P:2-deoxyribose 1-phosphate catabolic process"/>
    <property type="evidence" value="ECO:0007669"/>
    <property type="project" value="UniProtKB-UniRule"/>
</dbReference>
<comment type="similarity">
    <text evidence="1 6">Belongs to the DeoC/FbaB aldolase family. DeoC type 1 subfamily.</text>
</comment>
<dbReference type="SUPFAM" id="SSF51569">
    <property type="entry name" value="Aldolase"/>
    <property type="match status" value="1"/>
</dbReference>
<reference evidence="8" key="1">
    <citation type="submission" date="2017-11" db="EMBL/GenBank/DDBJ databases">
        <title>Phenotypic and genomic properties of facultatively anaerobic sulfur-reducing natronoarchaea from hypersaline soda lakes.</title>
        <authorList>
            <person name="Sorokin D.Y."/>
            <person name="Kublanov I.V."/>
            <person name="Roman P."/>
            <person name="Sinninghe Damste J.S."/>
            <person name="Golyshin P.N."/>
            <person name="Rojo D."/>
            <person name="Ciordia S."/>
            <person name="Mena M.D.C."/>
            <person name="Ferrer M."/>
            <person name="Messina E."/>
            <person name="Smedile F."/>
            <person name="La Spada G."/>
            <person name="La Cono V."/>
            <person name="Yakimov M.M."/>
        </authorList>
    </citation>
    <scope>NUCLEOTIDE SEQUENCE [LARGE SCALE GENOMIC DNA]</scope>
    <source>
        <strain evidence="8">AArc-Sl</strain>
    </source>
</reference>
<proteinExistence type="inferred from homology"/>
<dbReference type="GO" id="GO:0005737">
    <property type="term" value="C:cytoplasm"/>
    <property type="evidence" value="ECO:0007669"/>
    <property type="project" value="UniProtKB-SubCell"/>
</dbReference>
<dbReference type="KEGG" id="hdf:AArcSl_2340"/>
<dbReference type="GO" id="GO:0016052">
    <property type="term" value="P:carbohydrate catabolic process"/>
    <property type="evidence" value="ECO:0007669"/>
    <property type="project" value="TreeGrafter"/>
</dbReference>
<feature type="active site" description="Proton donor/acceptor" evidence="6">
    <location>
        <position position="126"/>
    </location>
</feature>
<dbReference type="CDD" id="cd00959">
    <property type="entry name" value="DeoC"/>
    <property type="match status" value="1"/>
</dbReference>
<keyword evidence="8" id="KW-1185">Reference proteome</keyword>
<comment type="pathway">
    <text evidence="6">Carbohydrate degradation; 2-deoxy-D-ribose 1-phosphate degradation; D-glyceraldehyde 3-phosphate and acetaldehyde from 2-deoxy-alpha-D-ribose 1-phosphate: step 2/2.</text>
</comment>
<dbReference type="GO" id="GO:0004139">
    <property type="term" value="F:deoxyribose-phosphate aldolase activity"/>
    <property type="evidence" value="ECO:0007669"/>
    <property type="project" value="UniProtKB-UniRule"/>
</dbReference>
<dbReference type="PIRSF" id="PIRSF001357">
    <property type="entry name" value="DeoC"/>
    <property type="match status" value="1"/>
</dbReference>
<feature type="active site" description="Proton donor/acceptor" evidence="6">
    <location>
        <position position="212"/>
    </location>
</feature>
<accession>A0A343TLJ0</accession>
<keyword evidence="4 6" id="KW-0704">Schiff base</keyword>
<dbReference type="HAMAP" id="MF_00114">
    <property type="entry name" value="DeoC_type1"/>
    <property type="match status" value="1"/>
</dbReference>
<evidence type="ECO:0000256" key="6">
    <source>
        <dbReference type="HAMAP-Rule" id="MF_00114"/>
    </source>
</evidence>
<organism evidence="7 8">
    <name type="scientific">Halalkaliarchaeum desulfuricum</name>
    <dbReference type="NCBI Taxonomy" id="2055893"/>
    <lineage>
        <taxon>Archaea</taxon>
        <taxon>Methanobacteriati</taxon>
        <taxon>Methanobacteriota</taxon>
        <taxon>Stenosarchaea group</taxon>
        <taxon>Halobacteria</taxon>
        <taxon>Halobacteriales</taxon>
        <taxon>Haloferacaceae</taxon>
        <taxon>Halalkaliarchaeum</taxon>
    </lineage>
</organism>
<dbReference type="SMART" id="SM01133">
    <property type="entry name" value="DeoC"/>
    <property type="match status" value="1"/>
</dbReference>
<gene>
    <name evidence="6 7" type="primary">deoC</name>
    <name evidence="7" type="ORF">AArcSl_2340</name>
</gene>
<evidence type="ECO:0000256" key="5">
    <source>
        <dbReference type="ARBA" id="ARBA00048791"/>
    </source>
</evidence>
<dbReference type="Gene3D" id="3.20.20.70">
    <property type="entry name" value="Aldolase class I"/>
    <property type="match status" value="1"/>
</dbReference>
<dbReference type="PANTHER" id="PTHR10889:SF1">
    <property type="entry name" value="DEOXYRIBOSE-PHOSPHATE ALDOLASE"/>
    <property type="match status" value="1"/>
</dbReference>
<evidence type="ECO:0000256" key="2">
    <source>
        <dbReference type="ARBA" id="ARBA00022490"/>
    </source>
</evidence>
<protein>
    <recommendedName>
        <fullName evidence="6">Deoxyribose-phosphate aldolase</fullName>
        <shortName evidence="6">DERA</shortName>
        <ecNumber evidence="6">4.1.2.4</ecNumber>
    </recommendedName>
    <alternativeName>
        <fullName evidence="6">2-deoxy-D-ribose 5-phosphate aldolase</fullName>
    </alternativeName>
    <alternativeName>
        <fullName evidence="6">Phosphodeoxyriboaldolase</fullName>
        <shortName evidence="6">Deoxyriboaldolase</shortName>
    </alternativeName>
</protein>
<name>A0A343TLJ0_9EURY</name>
<evidence type="ECO:0000313" key="8">
    <source>
        <dbReference type="Proteomes" id="UP000263012"/>
    </source>
</evidence>
<evidence type="ECO:0000313" key="7">
    <source>
        <dbReference type="EMBL" id="AUX09962.1"/>
    </source>
</evidence>
<dbReference type="Proteomes" id="UP000263012">
    <property type="component" value="Chromosome"/>
</dbReference>
<dbReference type="InterPro" id="IPR028581">
    <property type="entry name" value="DeoC_typeI"/>
</dbReference>
<comment type="function">
    <text evidence="6">Catalyzes a reversible aldol reaction between acetaldehyde and D-glyceraldehyde 3-phosphate to generate 2-deoxy-D-ribose 5-phosphate.</text>
</comment>
<keyword evidence="2 6" id="KW-0963">Cytoplasm</keyword>
<evidence type="ECO:0000256" key="1">
    <source>
        <dbReference type="ARBA" id="ARBA00010936"/>
    </source>
</evidence>
<dbReference type="AlphaFoldDB" id="A0A343TLJ0"/>
<dbReference type="FunFam" id="3.20.20.70:FF:000044">
    <property type="entry name" value="Deoxyribose-phosphate aldolase"/>
    <property type="match status" value="1"/>
</dbReference>
<dbReference type="EC" id="4.1.2.4" evidence="6"/>
<dbReference type="InterPro" id="IPR002915">
    <property type="entry name" value="DeoC/FbaB/LacD_aldolase"/>
</dbReference>
<comment type="catalytic activity">
    <reaction evidence="5 6">
        <text>2-deoxy-D-ribose 5-phosphate = D-glyceraldehyde 3-phosphate + acetaldehyde</text>
        <dbReference type="Rhea" id="RHEA:12821"/>
        <dbReference type="ChEBI" id="CHEBI:15343"/>
        <dbReference type="ChEBI" id="CHEBI:59776"/>
        <dbReference type="ChEBI" id="CHEBI:62877"/>
        <dbReference type="EC" id="4.1.2.4"/>
    </reaction>
</comment>
<dbReference type="NCBIfam" id="TIGR00126">
    <property type="entry name" value="deoC"/>
    <property type="match status" value="1"/>
</dbReference>
<dbReference type="InterPro" id="IPR011343">
    <property type="entry name" value="DeoC"/>
</dbReference>
<dbReference type="PANTHER" id="PTHR10889">
    <property type="entry name" value="DEOXYRIBOSE-PHOSPHATE ALDOLASE"/>
    <property type="match status" value="1"/>
</dbReference>
<dbReference type="InterPro" id="IPR013785">
    <property type="entry name" value="Aldolase_TIM"/>
</dbReference>
<dbReference type="UniPathway" id="UPA00002">
    <property type="reaction ID" value="UER00468"/>
</dbReference>
<evidence type="ECO:0000256" key="4">
    <source>
        <dbReference type="ARBA" id="ARBA00023270"/>
    </source>
</evidence>
<evidence type="ECO:0000256" key="3">
    <source>
        <dbReference type="ARBA" id="ARBA00023239"/>
    </source>
</evidence>
<dbReference type="GO" id="GO:0009264">
    <property type="term" value="P:deoxyribonucleotide catabolic process"/>
    <property type="evidence" value="ECO:0007669"/>
    <property type="project" value="UniProtKB-UniRule"/>
</dbReference>
<dbReference type="EMBL" id="CP025066">
    <property type="protein sequence ID" value="AUX09962.1"/>
    <property type="molecule type" value="Genomic_DNA"/>
</dbReference>
<comment type="subcellular location">
    <subcellularLocation>
        <location evidence="6">Cytoplasm</location>
    </subcellularLocation>
</comment>
<keyword evidence="3 6" id="KW-0456">Lyase</keyword>
<feature type="active site" description="Schiff-base intermediate with acetaldehyde" evidence="6">
    <location>
        <position position="187"/>
    </location>
</feature>
<sequence>MLSGELADVDDATIPDGERLASRGIHTPFNRRVDATRMDRTEFASKIDHTVVGPTTTVDDVDRVLSEAEEYGMNACVPPCYVSEATEASPSVTLATVVGFPHGHHATDVKREEAVRAWQDGAEEIDLVANVGRLKSGDLEAVETDVAEVVAAVPIPVKVIIEAPLLTDAEKHRAAEAVRDADAAMVKTATGFAEGGATLADVELLSEYLPVKASGGIGSYDRAVEMIEAGAGRIGASSGVEIVRGFPEE</sequence>